<dbReference type="Proteomes" id="UP000499080">
    <property type="component" value="Unassembled WGS sequence"/>
</dbReference>
<dbReference type="InterPro" id="IPR051077">
    <property type="entry name" value="Ca-dependent_lectin"/>
</dbReference>
<accession>A0A4Y2N2C3</accession>
<name>A0A4Y2N2C3_ARAVE</name>
<dbReference type="EMBL" id="BGPR01125934">
    <property type="protein sequence ID" value="GBN33485.1"/>
    <property type="molecule type" value="Genomic_DNA"/>
</dbReference>
<feature type="chain" id="PRO_5021292890" evidence="1">
    <location>
        <begin position="22"/>
        <end position="204"/>
    </location>
</feature>
<gene>
    <name evidence="2" type="ORF">AVEN_99901_1</name>
</gene>
<comment type="caution">
    <text evidence="2">The sequence shown here is derived from an EMBL/GenBank/DDBJ whole genome shotgun (WGS) entry which is preliminary data.</text>
</comment>
<keyword evidence="3" id="KW-1185">Reference proteome</keyword>
<dbReference type="AlphaFoldDB" id="A0A4Y2N2C3"/>
<protein>
    <submittedName>
        <fullName evidence="2">Uncharacterized protein</fullName>
    </submittedName>
</protein>
<evidence type="ECO:0000256" key="1">
    <source>
        <dbReference type="SAM" id="SignalP"/>
    </source>
</evidence>
<dbReference type="OrthoDB" id="6429616at2759"/>
<dbReference type="PANTHER" id="PTHR24024">
    <property type="entry name" value="PULMONARY SURFACTANT-ASSOCIATED PROTEIN A"/>
    <property type="match status" value="1"/>
</dbReference>
<evidence type="ECO:0000313" key="2">
    <source>
        <dbReference type="EMBL" id="GBN33485.1"/>
    </source>
</evidence>
<reference evidence="2 3" key="1">
    <citation type="journal article" date="2019" name="Sci. Rep.">
        <title>Orb-weaving spider Araneus ventricosus genome elucidates the spidroin gene catalogue.</title>
        <authorList>
            <person name="Kono N."/>
            <person name="Nakamura H."/>
            <person name="Ohtoshi R."/>
            <person name="Moran D.A.P."/>
            <person name="Shinohara A."/>
            <person name="Yoshida Y."/>
            <person name="Fujiwara M."/>
            <person name="Mori M."/>
            <person name="Tomita M."/>
            <person name="Arakawa K."/>
        </authorList>
    </citation>
    <scope>NUCLEOTIDE SEQUENCE [LARGE SCALE GENOMIC DNA]</scope>
</reference>
<feature type="signal peptide" evidence="1">
    <location>
        <begin position="1"/>
        <end position="21"/>
    </location>
</feature>
<dbReference type="PANTHER" id="PTHR24024:SF18">
    <property type="entry name" value="SHORT-CHAIN COLLAGEN C4-LIKE"/>
    <property type="match status" value="1"/>
</dbReference>
<sequence>MRRRLTVGSLIFCALSLDVGGATYVHWGQDSCGSQRSQAIQKGIIASTDQIKGGSSSIICLSDDPEWDDDTAPYKRHHRYYSKLAPIRIQRRNVSSEKPISCAVCFTEERTSATVFPGRTQCPHEWTMEYEGYLATKDAIVSLKGDIICLDSHSKVNDNKILVTDKSGAPWKSEHISDVKMGCGILPCDKFKKDALVPCVVCTY</sequence>
<organism evidence="2 3">
    <name type="scientific">Araneus ventricosus</name>
    <name type="common">Orbweaver spider</name>
    <name type="synonym">Epeira ventricosa</name>
    <dbReference type="NCBI Taxonomy" id="182803"/>
    <lineage>
        <taxon>Eukaryota</taxon>
        <taxon>Metazoa</taxon>
        <taxon>Ecdysozoa</taxon>
        <taxon>Arthropoda</taxon>
        <taxon>Chelicerata</taxon>
        <taxon>Arachnida</taxon>
        <taxon>Araneae</taxon>
        <taxon>Araneomorphae</taxon>
        <taxon>Entelegynae</taxon>
        <taxon>Araneoidea</taxon>
        <taxon>Araneidae</taxon>
        <taxon>Araneus</taxon>
    </lineage>
</organism>
<dbReference type="GO" id="GO:0005615">
    <property type="term" value="C:extracellular space"/>
    <property type="evidence" value="ECO:0007669"/>
    <property type="project" value="TreeGrafter"/>
</dbReference>
<evidence type="ECO:0000313" key="3">
    <source>
        <dbReference type="Proteomes" id="UP000499080"/>
    </source>
</evidence>
<keyword evidence="1" id="KW-0732">Signal</keyword>
<proteinExistence type="predicted"/>